<name>A0A7V7RP81_9BACI</name>
<evidence type="ECO:0000313" key="2">
    <source>
        <dbReference type="Proteomes" id="UP000441354"/>
    </source>
</evidence>
<proteinExistence type="predicted"/>
<dbReference type="OrthoDB" id="2934530at2"/>
<gene>
    <name evidence="1" type="ORF">F7732_00360</name>
</gene>
<protein>
    <submittedName>
        <fullName evidence="1">Uncharacterized protein</fullName>
    </submittedName>
</protein>
<keyword evidence="2" id="KW-1185">Reference proteome</keyword>
<dbReference type="Proteomes" id="UP000441354">
    <property type="component" value="Unassembled WGS sequence"/>
</dbReference>
<organism evidence="1 2">
    <name type="scientific">Bacillus mesophilum</name>
    <dbReference type="NCBI Taxonomy" id="1071718"/>
    <lineage>
        <taxon>Bacteria</taxon>
        <taxon>Bacillati</taxon>
        <taxon>Bacillota</taxon>
        <taxon>Bacilli</taxon>
        <taxon>Bacillales</taxon>
        <taxon>Bacillaceae</taxon>
        <taxon>Bacillus</taxon>
    </lineage>
</organism>
<sequence>MDAKDRIPPEEQTEYVLLDNTSPHYEKWYGWKPGTKLKRISKWYGSNGLSRSIKQAYFIPAESSNIHGHIAWSDHVEEITGQLKLEI</sequence>
<accession>A0A7V7RP81</accession>
<comment type="caution">
    <text evidence="1">The sequence shown here is derived from an EMBL/GenBank/DDBJ whole genome shotgun (WGS) entry which is preliminary data.</text>
</comment>
<dbReference type="RefSeq" id="WP_151571747.1">
    <property type="nucleotide sequence ID" value="NZ_WBOT01000001.1"/>
</dbReference>
<dbReference type="EMBL" id="WBOT01000001">
    <property type="protein sequence ID" value="KAB2335063.1"/>
    <property type="molecule type" value="Genomic_DNA"/>
</dbReference>
<reference evidence="1 2" key="1">
    <citation type="journal article" date="2014" name="Arch. Microbiol.">
        <title>Bacillus mesophilum sp. nov., strain IITR-54T, a novel 4-chlorobiphenyl dechlorinating bacterium.</title>
        <authorList>
            <person name="Manickam N."/>
            <person name="Singh N.K."/>
            <person name="Bajaj A."/>
            <person name="Kumar R.M."/>
            <person name="Kaur G."/>
            <person name="Kaur N."/>
            <person name="Bala M."/>
            <person name="Kumar A."/>
            <person name="Mayilraj S."/>
        </authorList>
    </citation>
    <scope>NUCLEOTIDE SEQUENCE [LARGE SCALE GENOMIC DNA]</scope>
    <source>
        <strain evidence="1 2">IITR-54</strain>
    </source>
</reference>
<evidence type="ECO:0000313" key="1">
    <source>
        <dbReference type="EMBL" id="KAB2335063.1"/>
    </source>
</evidence>
<dbReference type="AlphaFoldDB" id="A0A7V7RP81"/>